<evidence type="ECO:0000256" key="2">
    <source>
        <dbReference type="ARBA" id="ARBA00022679"/>
    </source>
</evidence>
<evidence type="ECO:0000256" key="6">
    <source>
        <dbReference type="ARBA" id="ARBA00022741"/>
    </source>
</evidence>
<keyword evidence="2 11" id="KW-0808">Transferase</keyword>
<dbReference type="GO" id="GO:0042245">
    <property type="term" value="P:RNA repair"/>
    <property type="evidence" value="ECO:0007669"/>
    <property type="project" value="UniProtKB-KW"/>
</dbReference>
<evidence type="ECO:0000259" key="13">
    <source>
        <dbReference type="Pfam" id="PF12627"/>
    </source>
</evidence>
<protein>
    <submittedName>
        <fullName evidence="15">HD domain-containing protein</fullName>
    </submittedName>
</protein>
<evidence type="ECO:0000256" key="7">
    <source>
        <dbReference type="ARBA" id="ARBA00022800"/>
    </source>
</evidence>
<dbReference type="SUPFAM" id="SSF81301">
    <property type="entry name" value="Nucleotidyltransferase"/>
    <property type="match status" value="1"/>
</dbReference>
<evidence type="ECO:0000259" key="12">
    <source>
        <dbReference type="Pfam" id="PF01743"/>
    </source>
</evidence>
<feature type="domain" description="Poly A polymerase head" evidence="12">
    <location>
        <begin position="21"/>
        <end position="74"/>
    </location>
</feature>
<dbReference type="AlphaFoldDB" id="A0A9D1GQZ1"/>
<dbReference type="Gene3D" id="1.10.246.80">
    <property type="match status" value="1"/>
</dbReference>
<accession>A0A9D1GQZ1</accession>
<keyword evidence="8" id="KW-0067">ATP-binding</keyword>
<dbReference type="PANTHER" id="PTHR47545">
    <property type="entry name" value="MULTIFUNCTIONAL CCA PROTEIN"/>
    <property type="match status" value="1"/>
</dbReference>
<dbReference type="GO" id="GO:0008033">
    <property type="term" value="P:tRNA processing"/>
    <property type="evidence" value="ECO:0007669"/>
    <property type="project" value="UniProtKB-KW"/>
</dbReference>
<dbReference type="SUPFAM" id="SSF81891">
    <property type="entry name" value="Poly A polymerase C-terminal region-like"/>
    <property type="match status" value="1"/>
</dbReference>
<dbReference type="EMBL" id="DVLF01000075">
    <property type="protein sequence ID" value="HIT49838.1"/>
    <property type="molecule type" value="Genomic_DNA"/>
</dbReference>
<dbReference type="Proteomes" id="UP000886758">
    <property type="component" value="Unassembled WGS sequence"/>
</dbReference>
<dbReference type="Pfam" id="PF01743">
    <property type="entry name" value="PolyA_pol"/>
    <property type="match status" value="2"/>
</dbReference>
<comment type="cofactor">
    <cofactor evidence="1">
        <name>Mg(2+)</name>
        <dbReference type="ChEBI" id="CHEBI:18420"/>
    </cofactor>
</comment>
<dbReference type="Pfam" id="PF13735">
    <property type="entry name" value="tRNA_NucTran2_2"/>
    <property type="match status" value="1"/>
</dbReference>
<evidence type="ECO:0000313" key="15">
    <source>
        <dbReference type="EMBL" id="HIT49838.1"/>
    </source>
</evidence>
<keyword evidence="6" id="KW-0547">Nucleotide-binding</keyword>
<keyword evidence="9" id="KW-0460">Magnesium</keyword>
<keyword evidence="7" id="KW-0692">RNA repair</keyword>
<dbReference type="GO" id="GO:0046872">
    <property type="term" value="F:metal ion binding"/>
    <property type="evidence" value="ECO:0007669"/>
    <property type="project" value="UniProtKB-KW"/>
</dbReference>
<evidence type="ECO:0000259" key="14">
    <source>
        <dbReference type="Pfam" id="PF13735"/>
    </source>
</evidence>
<dbReference type="PANTHER" id="PTHR47545:SF1">
    <property type="entry name" value="MULTIFUNCTIONAL CCA PROTEIN"/>
    <property type="match status" value="1"/>
</dbReference>
<name>A0A9D1GQZ1_9MOLU</name>
<evidence type="ECO:0000256" key="5">
    <source>
        <dbReference type="ARBA" id="ARBA00022723"/>
    </source>
</evidence>
<evidence type="ECO:0000313" key="16">
    <source>
        <dbReference type="Proteomes" id="UP000886758"/>
    </source>
</evidence>
<comment type="caution">
    <text evidence="15">The sequence shown here is derived from an EMBL/GenBank/DDBJ whole genome shotgun (WGS) entry which is preliminary data.</text>
</comment>
<keyword evidence="10 11" id="KW-0694">RNA-binding</keyword>
<dbReference type="GO" id="GO:0003723">
    <property type="term" value="F:RNA binding"/>
    <property type="evidence" value="ECO:0007669"/>
    <property type="project" value="UniProtKB-KW"/>
</dbReference>
<dbReference type="Gene3D" id="3.30.460.10">
    <property type="entry name" value="Beta Polymerase, domain 2"/>
    <property type="match status" value="1"/>
</dbReference>
<evidence type="ECO:0000256" key="8">
    <source>
        <dbReference type="ARBA" id="ARBA00022840"/>
    </source>
</evidence>
<dbReference type="Pfam" id="PF12627">
    <property type="entry name" value="PolyA_pol_RNAbd"/>
    <property type="match status" value="1"/>
</dbReference>
<keyword evidence="5" id="KW-0479">Metal-binding</keyword>
<reference evidence="15" key="2">
    <citation type="journal article" date="2021" name="PeerJ">
        <title>Extensive microbial diversity within the chicken gut microbiome revealed by metagenomics and culture.</title>
        <authorList>
            <person name="Gilroy R."/>
            <person name="Ravi A."/>
            <person name="Getino M."/>
            <person name="Pursley I."/>
            <person name="Horton D.L."/>
            <person name="Alikhan N.F."/>
            <person name="Baker D."/>
            <person name="Gharbi K."/>
            <person name="Hall N."/>
            <person name="Watson M."/>
            <person name="Adriaenssens E.M."/>
            <person name="Foster-Nyarko E."/>
            <person name="Jarju S."/>
            <person name="Secka A."/>
            <person name="Antonio M."/>
            <person name="Oren A."/>
            <person name="Chaudhuri R.R."/>
            <person name="La Ragione R."/>
            <person name="Hildebrand F."/>
            <person name="Pallen M.J."/>
        </authorList>
    </citation>
    <scope>NUCLEOTIDE SEQUENCE</scope>
    <source>
        <strain evidence="15">ChiW17-6978</strain>
    </source>
</reference>
<dbReference type="InterPro" id="IPR002646">
    <property type="entry name" value="PolA_pol_head_dom"/>
</dbReference>
<evidence type="ECO:0000256" key="3">
    <source>
        <dbReference type="ARBA" id="ARBA00022694"/>
    </source>
</evidence>
<sequence>MKIEERIQALLIYLDEQGYETYLVGGAVRDALLNRPIHDYDILTTAPFAVVQSFFPNDCWVSFKKGNTVRLACATLSLDICFLEEDLIAHLKKRDFTINTILYHPTKGYIDWLGGRMDLVNQQIRPADTAEVVLDRDPIRILRAIRFQAELNFSLDPVLKEALFLKKDRLLTVSKERIQQELNRILLLEKPSGVLKEFLPVFATFLPPLDQTLDFPQENPYHSYSVLDHILKVVDATPPQLVLRLAALFHDIEKPACYSKDEKGIAHFYGHDRLSSQTAFCRLTELRYPKRIISSVVRLIAYHDDRPASDDLSLRTFLYRFGTKDLDLLFLLKKADIIGQNPALQYRLCSLDEIHRRLRHFIETKQYVTKKELAIKGEDLLRLGFCGKAIGQLLEELRKKVCLNELSNQKEVLWQEAKTYKKTGVRFG</sequence>
<gene>
    <name evidence="15" type="ORF">IAD46_02305</name>
</gene>
<dbReference type="InterPro" id="IPR032810">
    <property type="entry name" value="CCA-adding_enz_C"/>
</dbReference>
<dbReference type="InterPro" id="IPR050124">
    <property type="entry name" value="tRNA_CCA-adding_enzyme"/>
</dbReference>
<evidence type="ECO:0000256" key="4">
    <source>
        <dbReference type="ARBA" id="ARBA00022695"/>
    </source>
</evidence>
<proteinExistence type="inferred from homology"/>
<evidence type="ECO:0000256" key="9">
    <source>
        <dbReference type="ARBA" id="ARBA00022842"/>
    </source>
</evidence>
<evidence type="ECO:0000256" key="11">
    <source>
        <dbReference type="RuleBase" id="RU003953"/>
    </source>
</evidence>
<evidence type="ECO:0000256" key="1">
    <source>
        <dbReference type="ARBA" id="ARBA00001946"/>
    </source>
</evidence>
<dbReference type="Gene3D" id="1.10.3090.10">
    <property type="entry name" value="cca-adding enzyme, domain 2"/>
    <property type="match status" value="1"/>
</dbReference>
<feature type="domain" description="tRNA nucleotidyltransferase/poly(A) polymerase RNA and SrmB- binding" evidence="13">
    <location>
        <begin position="152"/>
        <end position="196"/>
    </location>
</feature>
<keyword evidence="4" id="KW-0548">Nucleotidyltransferase</keyword>
<dbReference type="GO" id="GO:0005524">
    <property type="term" value="F:ATP binding"/>
    <property type="evidence" value="ECO:0007669"/>
    <property type="project" value="UniProtKB-KW"/>
</dbReference>
<feature type="domain" description="Poly A polymerase head" evidence="12">
    <location>
        <begin position="87"/>
        <end position="125"/>
    </location>
</feature>
<comment type="similarity">
    <text evidence="11">Belongs to the tRNA nucleotidyltransferase/poly(A) polymerase family.</text>
</comment>
<organism evidence="15 16">
    <name type="scientific">Candidatus Pelethenecus faecipullorum</name>
    <dbReference type="NCBI Taxonomy" id="2840900"/>
    <lineage>
        <taxon>Bacteria</taxon>
        <taxon>Bacillati</taxon>
        <taxon>Mycoplasmatota</taxon>
        <taxon>Mollicutes</taxon>
        <taxon>Candidatus Pelethenecus</taxon>
    </lineage>
</organism>
<reference evidence="15" key="1">
    <citation type="submission" date="2020-10" db="EMBL/GenBank/DDBJ databases">
        <authorList>
            <person name="Gilroy R."/>
        </authorList>
    </citation>
    <scope>NUCLEOTIDE SEQUENCE</scope>
    <source>
        <strain evidence="15">ChiW17-6978</strain>
    </source>
</reference>
<dbReference type="InterPro" id="IPR043519">
    <property type="entry name" value="NT_sf"/>
</dbReference>
<dbReference type="GO" id="GO:0016779">
    <property type="term" value="F:nucleotidyltransferase activity"/>
    <property type="evidence" value="ECO:0007669"/>
    <property type="project" value="UniProtKB-KW"/>
</dbReference>
<feature type="domain" description="CCA-adding enzyme C-terminal" evidence="14">
    <location>
        <begin position="282"/>
        <end position="415"/>
    </location>
</feature>
<dbReference type="InterPro" id="IPR032828">
    <property type="entry name" value="PolyA_RNA-bd"/>
</dbReference>
<keyword evidence="3" id="KW-0819">tRNA processing</keyword>
<evidence type="ECO:0000256" key="10">
    <source>
        <dbReference type="ARBA" id="ARBA00022884"/>
    </source>
</evidence>